<dbReference type="KEGG" id="csl:COCSUDRAFT_1698"/>
<dbReference type="RefSeq" id="XP_005649126.1">
    <property type="nucleotide sequence ID" value="XM_005649069.1"/>
</dbReference>
<comment type="caution">
    <text evidence="2">The sequence shown here is derived from an EMBL/GenBank/DDBJ whole genome shotgun (WGS) entry which is preliminary data.</text>
</comment>
<feature type="non-terminal residue" evidence="2">
    <location>
        <position position="503"/>
    </location>
</feature>
<sequence length="503" mass="56322">LWKQAMETLVQLRRAENPQRHDYPKDLSAWCITFLKYVQVLRSLEEAHAHMVQPQKRKDIRRALECCMGRLLEIRNWMVVLDKGLLFMSMEPAINSLGLTPDLTEIPIPTCFLEDRTQELEERAAKPKVLAEAFEAPLQATAPAEDADHESREADQVTEYLQSMQMPRMSAYLPRKSAYRPRSTILKPIKEQQGYAGGMTSEEAATKIQSALRGFTSRKTVERSEAREQIFLGMQPRASLGDKEPLCMDAAAADARKTTQGQMQHLYQDSLVSQRSELMLVEGMDIREALQEKINDWVVKNQAGEDGQLPKFPSEAEGGSKIFLEPQAPVEEPPAAEKGKGKQPGRPASAAPKGKDPRKKGAPAGAPLPELPEEIGHACADDLSTAIQEWQDRWADRDDPGGFHINLCALELLKAEVRPSVAEEIRLQTDEEMRLLLANLKISISCHQVFIMDKRKAEGQGGVELFNRIKRDLLVEVAALAPTDRVLVIGTSSEPFNCKRKDE</sequence>
<evidence type="ECO:0000313" key="2">
    <source>
        <dbReference type="EMBL" id="EIE24582.1"/>
    </source>
</evidence>
<keyword evidence="3" id="KW-1185">Reference proteome</keyword>
<dbReference type="AlphaFoldDB" id="I0Z1R3"/>
<gene>
    <name evidence="2" type="ORF">COCSUDRAFT_1698</name>
</gene>
<evidence type="ECO:0000256" key="1">
    <source>
        <dbReference type="SAM" id="MobiDB-lite"/>
    </source>
</evidence>
<name>I0Z1R3_COCSC</name>
<feature type="non-terminal residue" evidence="2">
    <location>
        <position position="1"/>
    </location>
</feature>
<dbReference type="GeneID" id="17042584"/>
<dbReference type="OrthoDB" id="3046016at2759"/>
<dbReference type="PROSITE" id="PS50096">
    <property type="entry name" value="IQ"/>
    <property type="match status" value="1"/>
</dbReference>
<organism evidence="2 3">
    <name type="scientific">Coccomyxa subellipsoidea (strain C-169)</name>
    <name type="common">Green microalga</name>
    <dbReference type="NCBI Taxonomy" id="574566"/>
    <lineage>
        <taxon>Eukaryota</taxon>
        <taxon>Viridiplantae</taxon>
        <taxon>Chlorophyta</taxon>
        <taxon>core chlorophytes</taxon>
        <taxon>Trebouxiophyceae</taxon>
        <taxon>Trebouxiophyceae incertae sedis</taxon>
        <taxon>Coccomyxaceae</taxon>
        <taxon>Coccomyxa</taxon>
        <taxon>Coccomyxa subellipsoidea</taxon>
    </lineage>
</organism>
<evidence type="ECO:0000313" key="3">
    <source>
        <dbReference type="Proteomes" id="UP000007264"/>
    </source>
</evidence>
<reference evidence="2 3" key="1">
    <citation type="journal article" date="2012" name="Genome Biol.">
        <title>The genome of the polar eukaryotic microalga coccomyxa subellipsoidea reveals traits of cold adaptation.</title>
        <authorList>
            <person name="Blanc G."/>
            <person name="Agarkova I."/>
            <person name="Grimwood J."/>
            <person name="Kuo A."/>
            <person name="Brueggeman A."/>
            <person name="Dunigan D."/>
            <person name="Gurnon J."/>
            <person name="Ladunga I."/>
            <person name="Lindquist E."/>
            <person name="Lucas S."/>
            <person name="Pangilinan J."/>
            <person name="Proschold T."/>
            <person name="Salamov A."/>
            <person name="Schmutz J."/>
            <person name="Weeks D."/>
            <person name="Yamada T."/>
            <person name="Claverie J.M."/>
            <person name="Grigoriev I."/>
            <person name="Van Etten J."/>
            <person name="Lomsadze A."/>
            <person name="Borodovsky M."/>
        </authorList>
    </citation>
    <scope>NUCLEOTIDE SEQUENCE [LARGE SCALE GENOMIC DNA]</scope>
    <source>
        <strain evidence="2 3">C-169</strain>
    </source>
</reference>
<accession>I0Z1R3</accession>
<dbReference type="EMBL" id="AGSI01000005">
    <property type="protein sequence ID" value="EIE24582.1"/>
    <property type="molecule type" value="Genomic_DNA"/>
</dbReference>
<dbReference type="eggNOG" id="ENOG502QTPP">
    <property type="taxonomic scope" value="Eukaryota"/>
</dbReference>
<dbReference type="Proteomes" id="UP000007264">
    <property type="component" value="Unassembled WGS sequence"/>
</dbReference>
<dbReference type="STRING" id="574566.I0Z1R3"/>
<dbReference type="PANTHER" id="PTHR14690:SF0">
    <property type="entry name" value="IQ MOTIF CONTAINING WITH AAA DOMAIN 1"/>
    <property type="match status" value="1"/>
</dbReference>
<feature type="region of interest" description="Disordered" evidence="1">
    <location>
        <begin position="331"/>
        <end position="372"/>
    </location>
</feature>
<protein>
    <submittedName>
        <fullName evidence="2">Uncharacterized protein</fullName>
    </submittedName>
</protein>
<dbReference type="InterPro" id="IPR052267">
    <property type="entry name" value="N-DRC_Component"/>
</dbReference>
<proteinExistence type="predicted"/>
<dbReference type="PANTHER" id="PTHR14690">
    <property type="entry name" value="IQ MOTIF CONTAINING WITH AAA DOMAIN 1"/>
    <property type="match status" value="1"/>
</dbReference>